<feature type="domain" description="Tf2-1-like SH3-like" evidence="2">
    <location>
        <begin position="5"/>
        <end position="51"/>
    </location>
</feature>
<keyword evidence="1" id="KW-0812">Transmembrane</keyword>
<keyword evidence="4" id="KW-1185">Reference proteome</keyword>
<dbReference type="AlphaFoldDB" id="A0AAF0ZE80"/>
<accession>A0AAF0ZE80</accession>
<keyword evidence="1" id="KW-1133">Transmembrane helix</keyword>
<gene>
    <name evidence="3" type="ORF">MTR67_031696</name>
</gene>
<evidence type="ECO:0000256" key="1">
    <source>
        <dbReference type="SAM" id="Phobius"/>
    </source>
</evidence>
<proteinExistence type="predicted"/>
<dbReference type="EMBL" id="CP133618">
    <property type="protein sequence ID" value="WMV38311.1"/>
    <property type="molecule type" value="Genomic_DNA"/>
</dbReference>
<evidence type="ECO:0000313" key="3">
    <source>
        <dbReference type="EMBL" id="WMV38311.1"/>
    </source>
</evidence>
<organism evidence="3 4">
    <name type="scientific">Solanum verrucosum</name>
    <dbReference type="NCBI Taxonomy" id="315347"/>
    <lineage>
        <taxon>Eukaryota</taxon>
        <taxon>Viridiplantae</taxon>
        <taxon>Streptophyta</taxon>
        <taxon>Embryophyta</taxon>
        <taxon>Tracheophyta</taxon>
        <taxon>Spermatophyta</taxon>
        <taxon>Magnoliopsida</taxon>
        <taxon>eudicotyledons</taxon>
        <taxon>Gunneridae</taxon>
        <taxon>Pentapetalae</taxon>
        <taxon>asterids</taxon>
        <taxon>lamiids</taxon>
        <taxon>Solanales</taxon>
        <taxon>Solanaceae</taxon>
        <taxon>Solanoideae</taxon>
        <taxon>Solaneae</taxon>
        <taxon>Solanum</taxon>
    </lineage>
</organism>
<evidence type="ECO:0000259" key="2">
    <source>
        <dbReference type="Pfam" id="PF24626"/>
    </source>
</evidence>
<evidence type="ECO:0000313" key="4">
    <source>
        <dbReference type="Proteomes" id="UP001234989"/>
    </source>
</evidence>
<protein>
    <recommendedName>
        <fullName evidence="2">Tf2-1-like SH3-like domain-containing protein</fullName>
    </recommendedName>
</protein>
<sequence length="328" mass="37413">MRFINKGKLSPRFIRPFKILSRVREVVYKFALTLSLSTVHLVFHVFMLYKYMTDESHVLLFDSVVLGPYLSSKKEPVNILYRQVQKLRTKEITSVSWTDGSFWSVVVRRLGIGIWGSRPRPGPRIMVPPTVRGSYRWSTLADLSWGSGMGLQDHSGRPSFGVWELEYGGLDHGLDHGSWSHLRSVGPAVGQLLVDFSWGSGMGLVDPQLTTIILKLVDNLVSRPEGIMEYVLVQVESLIFPVDFVLFNFKSDPEVSFILGCHFFSTMRILTDVVVEQLTIRAHDKVQVFDVYRAMKMLVIYEDLSVITVIDLVVKEHYIASIYPLERV</sequence>
<dbReference type="InterPro" id="IPR056924">
    <property type="entry name" value="SH3_Tf2-1"/>
</dbReference>
<reference evidence="3" key="1">
    <citation type="submission" date="2023-08" db="EMBL/GenBank/DDBJ databases">
        <title>A de novo genome assembly of Solanum verrucosum Schlechtendal, a Mexican diploid species geographically isolated from the other diploid A-genome species in potato relatives.</title>
        <authorList>
            <person name="Hosaka K."/>
        </authorList>
    </citation>
    <scope>NUCLEOTIDE SEQUENCE</scope>
    <source>
        <tissue evidence="3">Young leaves</tissue>
    </source>
</reference>
<feature type="transmembrane region" description="Helical" evidence="1">
    <location>
        <begin position="26"/>
        <end position="49"/>
    </location>
</feature>
<name>A0AAF0ZE80_SOLVR</name>
<dbReference type="Pfam" id="PF24626">
    <property type="entry name" value="SH3_Tf2-1"/>
    <property type="match status" value="1"/>
</dbReference>
<dbReference type="PANTHER" id="PTHR46148:SF60">
    <property type="entry name" value="CHROMO DOMAIN-CONTAINING PROTEIN"/>
    <property type="match status" value="1"/>
</dbReference>
<dbReference type="PANTHER" id="PTHR46148">
    <property type="entry name" value="CHROMO DOMAIN-CONTAINING PROTEIN"/>
    <property type="match status" value="1"/>
</dbReference>
<dbReference type="Proteomes" id="UP001234989">
    <property type="component" value="Chromosome 7"/>
</dbReference>
<keyword evidence="1" id="KW-0472">Membrane</keyword>